<evidence type="ECO:0000256" key="5">
    <source>
        <dbReference type="SAM" id="MobiDB-lite"/>
    </source>
</evidence>
<sequence>MADSKIVNVPPVETPSQPETGDGVDTVCSSLAHGLQQPGRDREEHEKVLKRSWKRRRVSGDMNVISTDKECLINAFRKEIDELFKFFNASLGWKLGSVDEKCCSINSAMACMLEGSSLSFSQLSNEIYEKLRAREMVTLASVQRDMQFISSRLNYGMDSGNQNFLEDESESCLWCWEVRDLKLLPKNKRKITKSVRKGREKVRERIASLSEILEVLMMPESQSTCMANFSKALEKLSKTPSLEEICSLVEKLTKKSDDEIAKMESKSKEKELLKEVEKNKRNIEMEMKKHDRELQKEKSQSKKELKLRQIEAEKEERRREKEQAEAKEKLSIQKQASLMERFLKSKKSNNIGTVDKLSEQPLVSDVSKKNFDIMGPTIASMDSAIFQQDSMNTEDLWKSHARSWHKMRCSNQYQHWGIRRKPKTNVISELKLHGSSCEAEASGNIKTPKKRNASGGMKGSTKSDFSRFADEIEEDTIHNQPCQSNDYIACKSILWSRRATKLLQYDKSFRPAYYGSWFKKSVVVGPRRPFAKDNDLDYDFDSDEEWEEEEPGESLSDCDKDDEEEILEGDSKVDEGDESEDSFFVPDGYLSENEGVQVDSVRTDCMSDEAGSSPRCTPNMENEEFFALLRQQKYVDNLTQLALRKNQPLIITNLLHEKSEITTGKDPFGASKVERICLHMLCMVACPGGPIIEPFDNQSSEDTDSRHTQSKKSIAPVVAATISDPNLQEYVCCIQSNPNAMAKVIESLHRKFPSVSKGQLRNKVREISEFVNNRWQVKKEVLDKLGISASPDKCRQLKGIATFFSSKRCLPPTGEVINLSESTPQSCPKAGALVTKDTHHVSRENLL</sequence>
<organism evidence="8">
    <name type="scientific">Anthurium amnicola</name>
    <dbReference type="NCBI Taxonomy" id="1678845"/>
    <lineage>
        <taxon>Eukaryota</taxon>
        <taxon>Viridiplantae</taxon>
        <taxon>Streptophyta</taxon>
        <taxon>Embryophyta</taxon>
        <taxon>Tracheophyta</taxon>
        <taxon>Spermatophyta</taxon>
        <taxon>Magnoliopsida</taxon>
        <taxon>Liliopsida</taxon>
        <taxon>Araceae</taxon>
        <taxon>Pothoideae</taxon>
        <taxon>Potheae</taxon>
        <taxon>Anthurium</taxon>
    </lineage>
</organism>
<dbReference type="AlphaFoldDB" id="A0A1D1XWI5"/>
<comment type="subcellular location">
    <subcellularLocation>
        <location evidence="1">Nucleus</location>
    </subcellularLocation>
</comment>
<name>A0A1D1XWI5_9ARAE</name>
<accession>A0A1D1XWI5</accession>
<dbReference type="InterPro" id="IPR048800">
    <property type="entry name" value="Cac1-like_C"/>
</dbReference>
<reference evidence="8" key="1">
    <citation type="submission" date="2015-07" db="EMBL/GenBank/DDBJ databases">
        <title>Transcriptome Assembly of Anthurium amnicola.</title>
        <authorList>
            <person name="Suzuki J."/>
        </authorList>
    </citation>
    <scope>NUCLEOTIDE SEQUENCE</scope>
</reference>
<dbReference type="PANTHER" id="PTHR15272">
    <property type="entry name" value="CHROMATIN ASSEMBLY FACTOR 1 SUBUNIT A CAF-1 SUBUNIT A"/>
    <property type="match status" value="1"/>
</dbReference>
<keyword evidence="3" id="KW-0234">DNA repair</keyword>
<dbReference type="PANTHER" id="PTHR15272:SF0">
    <property type="entry name" value="CHROMATIN ASSEMBLY FACTOR 1 SUBUNIT A"/>
    <property type="match status" value="1"/>
</dbReference>
<dbReference type="GO" id="GO:0006281">
    <property type="term" value="P:DNA repair"/>
    <property type="evidence" value="ECO:0007669"/>
    <property type="project" value="UniProtKB-KW"/>
</dbReference>
<feature type="region of interest" description="Disordered" evidence="5">
    <location>
        <begin position="569"/>
        <end position="588"/>
    </location>
</feature>
<proteinExistence type="predicted"/>
<feature type="region of interest" description="Disordered" evidence="5">
    <location>
        <begin position="441"/>
        <end position="463"/>
    </location>
</feature>
<feature type="domain" description="Chromatin assembly factor 1 subunit Cac1-like C-terminal" evidence="7">
    <location>
        <begin position="729"/>
        <end position="777"/>
    </location>
</feature>
<protein>
    <submittedName>
        <fullName evidence="8">Chromatin assembly factor 1 subunit A</fullName>
    </submittedName>
</protein>
<dbReference type="EMBL" id="GDJX01021205">
    <property type="protein sequence ID" value="JAT46731.1"/>
    <property type="molecule type" value="Transcribed_RNA"/>
</dbReference>
<dbReference type="GO" id="GO:0006334">
    <property type="term" value="P:nucleosome assembly"/>
    <property type="evidence" value="ECO:0007669"/>
    <property type="project" value="TreeGrafter"/>
</dbReference>
<feature type="domain" description="Chromatin assembly factor 1 subunit A dimerization" evidence="6">
    <location>
        <begin position="501"/>
        <end position="566"/>
    </location>
</feature>
<feature type="region of interest" description="Disordered" evidence="5">
    <location>
        <begin position="533"/>
        <end position="562"/>
    </location>
</feature>
<keyword evidence="2" id="KW-0227">DNA damage</keyword>
<evidence type="ECO:0000259" key="6">
    <source>
        <dbReference type="Pfam" id="PF12253"/>
    </source>
</evidence>
<dbReference type="GO" id="GO:0033186">
    <property type="term" value="C:CAF-1 complex"/>
    <property type="evidence" value="ECO:0007669"/>
    <property type="project" value="TreeGrafter"/>
</dbReference>
<feature type="compositionally biased region" description="Acidic residues" evidence="5">
    <location>
        <begin position="536"/>
        <end position="552"/>
    </location>
</feature>
<evidence type="ECO:0000256" key="2">
    <source>
        <dbReference type="ARBA" id="ARBA00022763"/>
    </source>
</evidence>
<keyword evidence="4" id="KW-0539">Nucleus</keyword>
<feature type="region of interest" description="Disordered" evidence="5">
    <location>
        <begin position="1"/>
        <end position="23"/>
    </location>
</feature>
<feature type="region of interest" description="Disordered" evidence="5">
    <location>
        <begin position="281"/>
        <end position="329"/>
    </location>
</feature>
<evidence type="ECO:0000256" key="3">
    <source>
        <dbReference type="ARBA" id="ARBA00023204"/>
    </source>
</evidence>
<evidence type="ECO:0000256" key="4">
    <source>
        <dbReference type="ARBA" id="ARBA00023242"/>
    </source>
</evidence>
<dbReference type="GO" id="GO:0005634">
    <property type="term" value="C:nucleus"/>
    <property type="evidence" value="ECO:0007669"/>
    <property type="project" value="UniProtKB-SubCell"/>
</dbReference>
<dbReference type="InterPro" id="IPR022043">
    <property type="entry name" value="CAF1A_DD"/>
</dbReference>
<evidence type="ECO:0000256" key="1">
    <source>
        <dbReference type="ARBA" id="ARBA00004123"/>
    </source>
</evidence>
<gene>
    <name evidence="8" type="primary">CHAF1A_0</name>
    <name evidence="8" type="ORF">g.67395</name>
</gene>
<dbReference type="Pfam" id="PF21796">
    <property type="entry name" value="Cac1_C"/>
    <property type="match status" value="1"/>
</dbReference>
<evidence type="ECO:0000259" key="7">
    <source>
        <dbReference type="Pfam" id="PF21796"/>
    </source>
</evidence>
<evidence type="ECO:0000313" key="8">
    <source>
        <dbReference type="EMBL" id="JAT46731.1"/>
    </source>
</evidence>
<dbReference type="Pfam" id="PF12253">
    <property type="entry name" value="CAF1A_dimeriz"/>
    <property type="match status" value="1"/>
</dbReference>